<dbReference type="InterPro" id="IPR011050">
    <property type="entry name" value="Pectin_lyase_fold/virulence"/>
</dbReference>
<evidence type="ECO:0000313" key="10">
    <source>
        <dbReference type="EMBL" id="SPD29955.1"/>
    </source>
</evidence>
<dbReference type="FunFam" id="2.160.20.10:FF:000019">
    <property type="entry name" value="polygalacturonase At1g48100"/>
    <property type="match status" value="1"/>
</dbReference>
<dbReference type="InterPro" id="IPR000743">
    <property type="entry name" value="Glyco_hydro_28"/>
</dbReference>
<comment type="similarity">
    <text evidence="2 8">Belongs to the glycosyl hydrolase 28 family.</text>
</comment>
<evidence type="ECO:0000256" key="6">
    <source>
        <dbReference type="ARBA" id="ARBA00023295"/>
    </source>
</evidence>
<keyword evidence="9" id="KW-0732">Signal</keyword>
<dbReference type="InterPro" id="IPR012334">
    <property type="entry name" value="Pectin_lyas_fold"/>
</dbReference>
<evidence type="ECO:0000256" key="5">
    <source>
        <dbReference type="ARBA" id="ARBA00022801"/>
    </source>
</evidence>
<protein>
    <recommendedName>
        <fullName evidence="11">Pectate lyase superfamily protein domain-containing protein</fullName>
    </recommendedName>
</protein>
<keyword evidence="4" id="KW-0964">Secreted</keyword>
<proteinExistence type="inferred from homology"/>
<evidence type="ECO:0000256" key="9">
    <source>
        <dbReference type="SAM" id="SignalP"/>
    </source>
</evidence>
<evidence type="ECO:0008006" key="11">
    <source>
        <dbReference type="Google" id="ProtNLM"/>
    </source>
</evidence>
<keyword evidence="7" id="KW-0961">Cell wall biogenesis/degradation</keyword>
<sequence length="442" mass="48216">MKMTSSNLKGLTLMFLIALFVWSSSFENCSAWESYIPAKRTVAAPQQRRWNYAIFNVLEYGANGNGYADDTKAFQAAWEAACKVEGSTMVVPFGFVFLVKPISFSGPNCQPNIQFQLDGKIIAPTSSEPWGSGSLQWLQFKQLKGITIFGKGIIDGQGSAWWNDYTGKMPGTRPTALRFYGSKAVTITGITIQNSARTHLKFDNCISVQVFDIHISAPGNSPNTDGIHLQNSEDVVIYRANLACGDDCVSIQTGCSNIYIHDVNCGPGHGISIGALGMDKTKACVKNIIVRDITLHNTLTGVRIKTWQGGSGSVQGITFSNIQVSEVEIPIMIDQFYCASDRSKCHNDTSAVAVSGINYSNIHGTFTVKPLHFACSNSMPCTGLSLANIELTPLPNNYDLCDSFCWKAYGTLRTSIFPPIHCLLTSKPPSTRVRSYGNSCWA</sequence>
<keyword evidence="3" id="KW-0134">Cell wall</keyword>
<evidence type="ECO:0000256" key="4">
    <source>
        <dbReference type="ARBA" id="ARBA00022525"/>
    </source>
</evidence>
<organism evidence="10">
    <name type="scientific">Fagus sylvatica</name>
    <name type="common">Beechnut</name>
    <dbReference type="NCBI Taxonomy" id="28930"/>
    <lineage>
        <taxon>Eukaryota</taxon>
        <taxon>Viridiplantae</taxon>
        <taxon>Streptophyta</taxon>
        <taxon>Embryophyta</taxon>
        <taxon>Tracheophyta</taxon>
        <taxon>Spermatophyta</taxon>
        <taxon>Magnoliopsida</taxon>
        <taxon>eudicotyledons</taxon>
        <taxon>Gunneridae</taxon>
        <taxon>Pentapetalae</taxon>
        <taxon>rosids</taxon>
        <taxon>fabids</taxon>
        <taxon>Fagales</taxon>
        <taxon>Fagaceae</taxon>
        <taxon>Fagus</taxon>
    </lineage>
</organism>
<name>A0A2N9J025_FAGSY</name>
<reference evidence="10" key="1">
    <citation type="submission" date="2018-02" db="EMBL/GenBank/DDBJ databases">
        <authorList>
            <person name="Cohen D.B."/>
            <person name="Kent A.D."/>
        </authorList>
    </citation>
    <scope>NUCLEOTIDE SEQUENCE</scope>
</reference>
<evidence type="ECO:0000256" key="2">
    <source>
        <dbReference type="ARBA" id="ARBA00008834"/>
    </source>
</evidence>
<dbReference type="GO" id="GO:0071555">
    <property type="term" value="P:cell wall organization"/>
    <property type="evidence" value="ECO:0007669"/>
    <property type="project" value="UniProtKB-KW"/>
</dbReference>
<dbReference type="InterPro" id="IPR006626">
    <property type="entry name" value="PbH1"/>
</dbReference>
<keyword evidence="5 8" id="KW-0378">Hydrolase</keyword>
<evidence type="ECO:0000256" key="7">
    <source>
        <dbReference type="ARBA" id="ARBA00023316"/>
    </source>
</evidence>
<dbReference type="AlphaFoldDB" id="A0A2N9J025"/>
<dbReference type="EMBL" id="OIVN01006293">
    <property type="protein sequence ID" value="SPD29955.1"/>
    <property type="molecule type" value="Genomic_DNA"/>
</dbReference>
<feature type="chain" id="PRO_5014634287" description="Pectate lyase superfamily protein domain-containing protein" evidence="9">
    <location>
        <begin position="32"/>
        <end position="442"/>
    </location>
</feature>
<evidence type="ECO:0000256" key="1">
    <source>
        <dbReference type="ARBA" id="ARBA00004191"/>
    </source>
</evidence>
<dbReference type="SMART" id="SM00710">
    <property type="entry name" value="PbH1"/>
    <property type="match status" value="5"/>
</dbReference>
<dbReference type="GO" id="GO:0005975">
    <property type="term" value="P:carbohydrate metabolic process"/>
    <property type="evidence" value="ECO:0007669"/>
    <property type="project" value="InterPro"/>
</dbReference>
<gene>
    <name evidence="10" type="ORF">FSB_LOCUS57837</name>
</gene>
<feature type="signal peptide" evidence="9">
    <location>
        <begin position="1"/>
        <end position="31"/>
    </location>
</feature>
<comment type="subcellular location">
    <subcellularLocation>
        <location evidence="1">Secreted</location>
        <location evidence="1">Cell wall</location>
    </subcellularLocation>
</comment>
<dbReference type="SUPFAM" id="SSF51126">
    <property type="entry name" value="Pectin lyase-like"/>
    <property type="match status" value="1"/>
</dbReference>
<evidence type="ECO:0000256" key="3">
    <source>
        <dbReference type="ARBA" id="ARBA00022512"/>
    </source>
</evidence>
<dbReference type="Gene3D" id="2.160.20.10">
    <property type="entry name" value="Single-stranded right-handed beta-helix, Pectin lyase-like"/>
    <property type="match status" value="1"/>
</dbReference>
<evidence type="ECO:0000256" key="8">
    <source>
        <dbReference type="RuleBase" id="RU361169"/>
    </source>
</evidence>
<dbReference type="GO" id="GO:0004650">
    <property type="term" value="F:polygalacturonase activity"/>
    <property type="evidence" value="ECO:0007669"/>
    <property type="project" value="InterPro"/>
</dbReference>
<keyword evidence="6 8" id="KW-0326">Glycosidase</keyword>
<dbReference type="PANTHER" id="PTHR31375">
    <property type="match status" value="1"/>
</dbReference>
<accession>A0A2N9J025</accession>
<dbReference type="Pfam" id="PF00295">
    <property type="entry name" value="Glyco_hydro_28"/>
    <property type="match status" value="1"/>
</dbReference>